<feature type="compositionally biased region" description="Basic and acidic residues" evidence="2">
    <location>
        <begin position="153"/>
        <end position="162"/>
    </location>
</feature>
<evidence type="ECO:0000256" key="1">
    <source>
        <dbReference type="SAM" id="Coils"/>
    </source>
</evidence>
<feature type="compositionally biased region" description="Low complexity" evidence="2">
    <location>
        <begin position="355"/>
        <end position="381"/>
    </location>
</feature>
<dbReference type="InterPro" id="IPR038610">
    <property type="entry name" value="FliK-like_C_sf"/>
</dbReference>
<dbReference type="Pfam" id="PF02120">
    <property type="entry name" value="Flg_hook"/>
    <property type="match status" value="1"/>
</dbReference>
<name>A0A560AVF3_AZOBR</name>
<evidence type="ECO:0000256" key="2">
    <source>
        <dbReference type="SAM" id="MobiDB-lite"/>
    </source>
</evidence>
<gene>
    <name evidence="4" type="ORF">FBZ82_11043</name>
</gene>
<keyword evidence="4" id="KW-0966">Cell projection</keyword>
<dbReference type="EMBL" id="VITF01000010">
    <property type="protein sequence ID" value="TWA64353.1"/>
    <property type="molecule type" value="Genomic_DNA"/>
</dbReference>
<dbReference type="Gene3D" id="3.30.750.140">
    <property type="match status" value="1"/>
</dbReference>
<feature type="region of interest" description="Disordered" evidence="2">
    <location>
        <begin position="631"/>
        <end position="671"/>
    </location>
</feature>
<feature type="region of interest" description="Disordered" evidence="2">
    <location>
        <begin position="333"/>
        <end position="482"/>
    </location>
</feature>
<feature type="compositionally biased region" description="Basic and acidic residues" evidence="2">
    <location>
        <begin position="124"/>
        <end position="144"/>
    </location>
</feature>
<dbReference type="Proteomes" id="UP000316083">
    <property type="component" value="Unassembled WGS sequence"/>
</dbReference>
<dbReference type="CDD" id="cd17470">
    <property type="entry name" value="T3SS_Flik_C"/>
    <property type="match status" value="1"/>
</dbReference>
<feature type="region of interest" description="Disordered" evidence="2">
    <location>
        <begin position="205"/>
        <end position="233"/>
    </location>
</feature>
<organism evidence="4 5">
    <name type="scientific">Azospirillum brasilense</name>
    <dbReference type="NCBI Taxonomy" id="192"/>
    <lineage>
        <taxon>Bacteria</taxon>
        <taxon>Pseudomonadati</taxon>
        <taxon>Pseudomonadota</taxon>
        <taxon>Alphaproteobacteria</taxon>
        <taxon>Rhodospirillales</taxon>
        <taxon>Azospirillaceae</taxon>
        <taxon>Azospirillum</taxon>
    </lineage>
</organism>
<feature type="coiled-coil region" evidence="1">
    <location>
        <begin position="599"/>
        <end position="626"/>
    </location>
</feature>
<accession>A0A560AVF3</accession>
<feature type="compositionally biased region" description="Basic and acidic residues" evidence="2">
    <location>
        <begin position="342"/>
        <end position="354"/>
    </location>
</feature>
<comment type="caution">
    <text evidence="4">The sequence shown here is derived from an EMBL/GenBank/DDBJ whole genome shotgun (WGS) entry which is preliminary data.</text>
</comment>
<feature type="compositionally biased region" description="Basic and acidic residues" evidence="2">
    <location>
        <begin position="83"/>
        <end position="94"/>
    </location>
</feature>
<feature type="compositionally biased region" description="Basic and acidic residues" evidence="2">
    <location>
        <begin position="45"/>
        <end position="63"/>
    </location>
</feature>
<evidence type="ECO:0000313" key="5">
    <source>
        <dbReference type="Proteomes" id="UP000316083"/>
    </source>
</evidence>
<feature type="region of interest" description="Disordered" evidence="2">
    <location>
        <begin position="1"/>
        <end position="189"/>
    </location>
</feature>
<dbReference type="AlphaFoldDB" id="A0A560AVF3"/>
<feature type="region of interest" description="Disordered" evidence="2">
    <location>
        <begin position="281"/>
        <end position="319"/>
    </location>
</feature>
<evidence type="ECO:0000259" key="3">
    <source>
        <dbReference type="Pfam" id="PF02120"/>
    </source>
</evidence>
<feature type="compositionally biased region" description="Low complexity" evidence="2">
    <location>
        <begin position="64"/>
        <end position="82"/>
    </location>
</feature>
<feature type="region of interest" description="Disordered" evidence="2">
    <location>
        <begin position="492"/>
        <end position="511"/>
    </location>
</feature>
<sequence>MAIQTNTAPSAFESLVRGQTSSSQNTAPRSDKFASMMDRLINEAATRKRDQVQAEASAQERRSAAASAADQAAADRTATNRAAADRAAERKAAERSPPPRPDPIRAEPAKPRQTADASPQADARAARKDEAQRTAERKDSRASDAAKAGDSAHATRTERREAAASAHATAKEAKAANAKAALDDAAKAAPAGVTVGADLAADTAGKLLPDDTNDATGDGGAGDGAGDQADDGTGEAVIIDLTVTVTETTVEMVTADQSAVLTDREAALALAVAPLVIGRPDDEADKATEDGPVEATTATTPPDAPVPDDEKVPLAGAPATDAALAAAEAASAALAAAGAPHPDSKAKPAADETVKATAAAKPVAQAAPTPVDAAPVQAVPQPEAPAPHAEAKDAAKDKPATADSLPSGPLPVADRPNDDSAPLPQSPNDLAAAKAKGATRTGADGDAGANAGNRGNPDPNGNAASLAQPPAPQAPLADPAKPAGQSAFLNAAAAAAADTPPPTDGAPHATTPTHAVFAGIEGAHTASGVETGLTTTQLRPSRGSAGLPMGVQEQVAVHISKNVSDGNDQFTINLRPAELGRIDIKLDIGQDGRVTASVAVEKAQTLELLQRDSRNLERALQDAGLKADSNSLNFSLRGEGGQSFQESGRQGGSGRRGRGVGGGTGEVEDAQAAYTLTLAPGRVDIQA</sequence>
<dbReference type="InterPro" id="IPR021136">
    <property type="entry name" value="Flagellar_hook_control-like_C"/>
</dbReference>
<evidence type="ECO:0000313" key="4">
    <source>
        <dbReference type="EMBL" id="TWA64353.1"/>
    </source>
</evidence>
<dbReference type="RefSeq" id="WP_145678385.1">
    <property type="nucleotide sequence ID" value="NZ_VITF01000010.1"/>
</dbReference>
<feature type="domain" description="Flagellar hook-length control protein-like C-terminal" evidence="3">
    <location>
        <begin position="559"/>
        <end position="640"/>
    </location>
</feature>
<feature type="compositionally biased region" description="Low complexity" evidence="2">
    <location>
        <begin position="431"/>
        <end position="482"/>
    </location>
</feature>
<proteinExistence type="predicted"/>
<keyword evidence="4" id="KW-0969">Cilium</keyword>
<keyword evidence="1" id="KW-0175">Coiled coil</keyword>
<feature type="compositionally biased region" description="Polar residues" evidence="2">
    <location>
        <begin position="17"/>
        <end position="28"/>
    </location>
</feature>
<feature type="compositionally biased region" description="Basic and acidic residues" evidence="2">
    <location>
        <begin position="389"/>
        <end position="400"/>
    </location>
</feature>
<keyword evidence="4" id="KW-0282">Flagellum</keyword>
<protein>
    <submittedName>
        <fullName evidence="4">Flagellar hook-length control protein FliK</fullName>
    </submittedName>
</protein>
<feature type="compositionally biased region" description="Gly residues" evidence="2">
    <location>
        <begin position="649"/>
        <end position="665"/>
    </location>
</feature>
<reference evidence="4 5" key="1">
    <citation type="submission" date="2019-06" db="EMBL/GenBank/DDBJ databases">
        <title>Genomic Encyclopedia of Type Strains, Phase IV (KMG-V): Genome sequencing to study the core and pangenomes of soil and plant-associated prokaryotes.</title>
        <authorList>
            <person name="Whitman W."/>
        </authorList>
    </citation>
    <scope>NUCLEOTIDE SEQUENCE [LARGE SCALE GENOMIC DNA]</scope>
    <source>
        <strain evidence="4 5">BR 11796</strain>
    </source>
</reference>